<evidence type="ECO:0000256" key="1">
    <source>
        <dbReference type="SAM" id="MobiDB-lite"/>
    </source>
</evidence>
<evidence type="ECO:0000313" key="4">
    <source>
        <dbReference type="Proteomes" id="UP001058461"/>
    </source>
</evidence>
<sequence>MHTCLPGRSSSDRQGAPFLFRLAFVFLLAGLLALWPRMPAAGDATAVPWLALEVVGSVVDGDGARPGRASGDSENSACGDDNGLARFDSTTAARAARWFPLGSVLGWHPVPCTLEHARAPPAAV</sequence>
<accession>A0ABY5HJV0</accession>
<keyword evidence="2" id="KW-1133">Transmembrane helix</keyword>
<keyword evidence="4" id="KW-1185">Reference proteome</keyword>
<organism evidence="3 4">
    <name type="scientific">Marinobacterium rhizophilum</name>
    <dbReference type="NCBI Taxonomy" id="420402"/>
    <lineage>
        <taxon>Bacteria</taxon>
        <taxon>Pseudomonadati</taxon>
        <taxon>Pseudomonadota</taxon>
        <taxon>Gammaproteobacteria</taxon>
        <taxon>Oceanospirillales</taxon>
        <taxon>Oceanospirillaceae</taxon>
        <taxon>Marinobacterium</taxon>
    </lineage>
</organism>
<protein>
    <recommendedName>
        <fullName evidence="5">Secreted protein</fullName>
    </recommendedName>
</protein>
<evidence type="ECO:0000256" key="2">
    <source>
        <dbReference type="SAM" id="Phobius"/>
    </source>
</evidence>
<keyword evidence="2" id="KW-0472">Membrane</keyword>
<feature type="region of interest" description="Disordered" evidence="1">
    <location>
        <begin position="63"/>
        <end position="82"/>
    </location>
</feature>
<gene>
    <name evidence="3" type="ORF">KDW95_20150</name>
</gene>
<evidence type="ECO:0008006" key="5">
    <source>
        <dbReference type="Google" id="ProtNLM"/>
    </source>
</evidence>
<feature type="transmembrane region" description="Helical" evidence="2">
    <location>
        <begin position="18"/>
        <end position="35"/>
    </location>
</feature>
<name>A0ABY5HJV0_9GAMM</name>
<dbReference type="EMBL" id="CP073347">
    <property type="protein sequence ID" value="UTW11537.1"/>
    <property type="molecule type" value="Genomic_DNA"/>
</dbReference>
<dbReference type="Proteomes" id="UP001058461">
    <property type="component" value="Chromosome"/>
</dbReference>
<reference evidence="3" key="1">
    <citation type="submission" date="2021-04" db="EMBL/GenBank/DDBJ databases">
        <title>Oceanospirillales bacteria with DddD are important DMSP degraders in coastal seawater.</title>
        <authorList>
            <person name="Liu J."/>
        </authorList>
    </citation>
    <scope>NUCLEOTIDE SEQUENCE</scope>
    <source>
        <strain evidence="3">D13-1</strain>
    </source>
</reference>
<evidence type="ECO:0000313" key="3">
    <source>
        <dbReference type="EMBL" id="UTW11537.1"/>
    </source>
</evidence>
<proteinExistence type="predicted"/>
<keyword evidence="2" id="KW-0812">Transmembrane</keyword>
<dbReference type="RefSeq" id="WP_255853575.1">
    <property type="nucleotide sequence ID" value="NZ_CP073347.1"/>
</dbReference>